<sequence length="334" mass="38300">MPPKRKKKIGTKRKTYKTKTRSKSANAKVKSKSEVTRFFKIGKEIDEGGYGTIFIANDNRKKMKVACKWMDLGTCTNDPRMLDTHNELTVLEQVRHPYIIKVLCHFIVQADGINNMYIFMELAGGGNLYKYLQKQGLPNEELSGKYFAQILCGINHMHGYGIAHRDIKLQNVLLVENARSISGDFLMRVSDFGLSTTVKKDTYGNVQLNSTICGTPLFMAPELIDRKPYDAYQVDVWALGISLYLILTLDVPFNFRQNLPNVVNDMKAKKWEWSDQMLSKPSPLLDSLMKSMLEPEPSQRIRLEDIINHKWISSYYQAAHALSDQLKAEEYMNK</sequence>
<comment type="caution">
    <text evidence="8">The sequence shown here is derived from an EMBL/GenBank/DDBJ whole genome shotgun (WGS) entry which is preliminary data.</text>
</comment>
<evidence type="ECO:0000313" key="8">
    <source>
        <dbReference type="EMBL" id="KAJ6219634.1"/>
    </source>
</evidence>
<dbReference type="PIRSF" id="PIRSF000654">
    <property type="entry name" value="Integrin-linked_kinase"/>
    <property type="match status" value="1"/>
</dbReference>
<dbReference type="Gene3D" id="1.10.510.10">
    <property type="entry name" value="Transferase(Phosphotransferase) domain 1"/>
    <property type="match status" value="1"/>
</dbReference>
<name>A0A9Q0M615_BLOTA</name>
<evidence type="ECO:0000256" key="5">
    <source>
        <dbReference type="ARBA" id="ARBA00022840"/>
    </source>
</evidence>
<keyword evidence="3" id="KW-0547">Nucleotide-binding</keyword>
<evidence type="ECO:0000256" key="1">
    <source>
        <dbReference type="ARBA" id="ARBA00022527"/>
    </source>
</evidence>
<dbReference type="EMBL" id="JAPWDV010000002">
    <property type="protein sequence ID" value="KAJ6219634.1"/>
    <property type="molecule type" value="Genomic_DNA"/>
</dbReference>
<dbReference type="GO" id="GO:0005634">
    <property type="term" value="C:nucleus"/>
    <property type="evidence" value="ECO:0007669"/>
    <property type="project" value="TreeGrafter"/>
</dbReference>
<feature type="domain" description="Protein kinase" evidence="7">
    <location>
        <begin position="39"/>
        <end position="312"/>
    </location>
</feature>
<dbReference type="PANTHER" id="PTHR24345:SF91">
    <property type="entry name" value="SERINE_THREONINE-PROTEIN KINASE PLK4"/>
    <property type="match status" value="1"/>
</dbReference>
<evidence type="ECO:0000256" key="3">
    <source>
        <dbReference type="ARBA" id="ARBA00022741"/>
    </source>
</evidence>
<keyword evidence="1" id="KW-0723">Serine/threonine-protein kinase</keyword>
<evidence type="ECO:0000259" key="7">
    <source>
        <dbReference type="PROSITE" id="PS50011"/>
    </source>
</evidence>
<dbReference type="InterPro" id="IPR008271">
    <property type="entry name" value="Ser/Thr_kinase_AS"/>
</dbReference>
<dbReference type="PROSITE" id="PS00108">
    <property type="entry name" value="PROTEIN_KINASE_ST"/>
    <property type="match status" value="1"/>
</dbReference>
<evidence type="ECO:0000313" key="9">
    <source>
        <dbReference type="Proteomes" id="UP001142055"/>
    </source>
</evidence>
<evidence type="ECO:0000256" key="6">
    <source>
        <dbReference type="SAM" id="MobiDB-lite"/>
    </source>
</evidence>
<proteinExistence type="predicted"/>
<accession>A0A9Q0M615</accession>
<feature type="compositionally biased region" description="Basic residues" evidence="6">
    <location>
        <begin position="1"/>
        <end position="22"/>
    </location>
</feature>
<dbReference type="OMA" id="NILMELC"/>
<dbReference type="Pfam" id="PF00069">
    <property type="entry name" value="Pkinase"/>
    <property type="match status" value="1"/>
</dbReference>
<keyword evidence="9" id="KW-1185">Reference proteome</keyword>
<dbReference type="InterPro" id="IPR000719">
    <property type="entry name" value="Prot_kinase_dom"/>
</dbReference>
<keyword evidence="2" id="KW-0808">Transferase</keyword>
<feature type="region of interest" description="Disordered" evidence="6">
    <location>
        <begin position="1"/>
        <end position="27"/>
    </location>
</feature>
<dbReference type="SUPFAM" id="SSF56112">
    <property type="entry name" value="Protein kinase-like (PK-like)"/>
    <property type="match status" value="1"/>
</dbReference>
<reference evidence="8" key="1">
    <citation type="submission" date="2022-12" db="EMBL/GenBank/DDBJ databases">
        <title>Genome assemblies of Blomia tropicalis.</title>
        <authorList>
            <person name="Cui Y."/>
        </authorList>
    </citation>
    <scope>NUCLEOTIDE SEQUENCE</scope>
    <source>
        <tissue evidence="8">Adult mites</tissue>
    </source>
</reference>
<keyword evidence="5" id="KW-0067">ATP-binding</keyword>
<dbReference type="PANTHER" id="PTHR24345">
    <property type="entry name" value="SERINE/THREONINE-PROTEIN KINASE PLK"/>
    <property type="match status" value="1"/>
</dbReference>
<dbReference type="PROSITE" id="PS50011">
    <property type="entry name" value="PROTEIN_KINASE_DOM"/>
    <property type="match status" value="1"/>
</dbReference>
<dbReference type="SMART" id="SM00220">
    <property type="entry name" value="S_TKc"/>
    <property type="match status" value="1"/>
</dbReference>
<dbReference type="GO" id="GO:0005524">
    <property type="term" value="F:ATP binding"/>
    <property type="evidence" value="ECO:0007669"/>
    <property type="project" value="UniProtKB-KW"/>
</dbReference>
<evidence type="ECO:0000256" key="4">
    <source>
        <dbReference type="ARBA" id="ARBA00022777"/>
    </source>
</evidence>
<organism evidence="8 9">
    <name type="scientific">Blomia tropicalis</name>
    <name type="common">Mite</name>
    <dbReference type="NCBI Taxonomy" id="40697"/>
    <lineage>
        <taxon>Eukaryota</taxon>
        <taxon>Metazoa</taxon>
        <taxon>Ecdysozoa</taxon>
        <taxon>Arthropoda</taxon>
        <taxon>Chelicerata</taxon>
        <taxon>Arachnida</taxon>
        <taxon>Acari</taxon>
        <taxon>Acariformes</taxon>
        <taxon>Sarcoptiformes</taxon>
        <taxon>Astigmata</taxon>
        <taxon>Glycyphagoidea</taxon>
        <taxon>Echimyopodidae</taxon>
        <taxon>Blomia</taxon>
    </lineage>
</organism>
<dbReference type="AlphaFoldDB" id="A0A9Q0M615"/>
<gene>
    <name evidence="8" type="ORF">RDWZM_005446</name>
</gene>
<evidence type="ECO:0000256" key="2">
    <source>
        <dbReference type="ARBA" id="ARBA00022679"/>
    </source>
</evidence>
<dbReference type="InterPro" id="IPR011009">
    <property type="entry name" value="Kinase-like_dom_sf"/>
</dbReference>
<dbReference type="Proteomes" id="UP001142055">
    <property type="component" value="Chromosome 2"/>
</dbReference>
<dbReference type="GO" id="GO:0004674">
    <property type="term" value="F:protein serine/threonine kinase activity"/>
    <property type="evidence" value="ECO:0007669"/>
    <property type="project" value="UniProtKB-KW"/>
</dbReference>
<dbReference type="FunFam" id="1.10.510.10:FF:000571">
    <property type="entry name" value="Maternal embryonic leucine zipper kinase"/>
    <property type="match status" value="1"/>
</dbReference>
<keyword evidence="4" id="KW-0418">Kinase</keyword>
<protein>
    <recommendedName>
        <fullName evidence="7">Protein kinase domain-containing protein</fullName>
    </recommendedName>
</protein>